<evidence type="ECO:0000256" key="1">
    <source>
        <dbReference type="SAM" id="MobiDB-lite"/>
    </source>
</evidence>
<sequence length="458" mass="48645">MSRPTDWSPLQQWEDPVPGDPDEVSAGAEAMARVAATISEAAENLRALGADDGMRSQAVEKFRARALEVAAEIELAQERYANTGTALAGYVEPLRAAQKLSVDALDEARTARAALNAAEADVSDLSYQRQGAADEVALAKVDEKLEGTWARQARAQGDLDAAFAKLREATGKRDDAAETAMGLIDHALKINDLDDSAWRQFLNKNAEFLDGVATVLGYVAALLAVVTLFIPGVNLLAIGLAIGLGAAAINFALAENGNKDWSDFFMDVVGLATLGVGKIGVLALKGARASRAAQVARNRAGVLAPRRPAGTPRRGRAGNRARARRARQGQEAQRAEYLRATTPDRTAVLRDPRSWYDAARENVTDNGWGNLLRSGGGSDAYQMSYYRMVAAQGEGGGRAAREIIAIDNVTGAMTNFEGGLAVVAATPFKDGVATWGGNLLDPYLPDRRLQDDVGGVVK</sequence>
<dbReference type="RefSeq" id="WP_098485064.1">
    <property type="nucleotide sequence ID" value="NZ_PDJI01000004.1"/>
</dbReference>
<dbReference type="Proteomes" id="UP000222106">
    <property type="component" value="Unassembled WGS sequence"/>
</dbReference>
<feature type="transmembrane region" description="Helical" evidence="2">
    <location>
        <begin position="236"/>
        <end position="253"/>
    </location>
</feature>
<feature type="transmembrane region" description="Helical" evidence="2">
    <location>
        <begin position="208"/>
        <end position="230"/>
    </location>
</feature>
<keyword evidence="2" id="KW-1133">Transmembrane helix</keyword>
<feature type="transmembrane region" description="Helical" evidence="2">
    <location>
        <begin position="265"/>
        <end position="284"/>
    </location>
</feature>
<organism evidence="3 4">
    <name type="scientific">Georgenia soli</name>
    <dbReference type="NCBI Taxonomy" id="638953"/>
    <lineage>
        <taxon>Bacteria</taxon>
        <taxon>Bacillati</taxon>
        <taxon>Actinomycetota</taxon>
        <taxon>Actinomycetes</taxon>
        <taxon>Micrococcales</taxon>
        <taxon>Bogoriellaceae</taxon>
        <taxon>Georgenia</taxon>
    </lineage>
</organism>
<keyword evidence="2" id="KW-0812">Transmembrane</keyword>
<name>A0A2A9ESQ2_9MICO</name>
<evidence type="ECO:0000256" key="2">
    <source>
        <dbReference type="SAM" id="Phobius"/>
    </source>
</evidence>
<feature type="compositionally biased region" description="Basic residues" evidence="1">
    <location>
        <begin position="313"/>
        <end position="327"/>
    </location>
</feature>
<keyword evidence="2" id="KW-0472">Membrane</keyword>
<feature type="region of interest" description="Disordered" evidence="1">
    <location>
        <begin position="305"/>
        <end position="336"/>
    </location>
</feature>
<dbReference type="EMBL" id="PDJI01000004">
    <property type="protein sequence ID" value="PFG41282.1"/>
    <property type="molecule type" value="Genomic_DNA"/>
</dbReference>
<gene>
    <name evidence="3" type="ORF">ATJ97_3830</name>
</gene>
<evidence type="ECO:0000313" key="3">
    <source>
        <dbReference type="EMBL" id="PFG41282.1"/>
    </source>
</evidence>
<accession>A0A2A9ESQ2</accession>
<proteinExistence type="predicted"/>
<feature type="region of interest" description="Disordered" evidence="1">
    <location>
        <begin position="1"/>
        <end position="26"/>
    </location>
</feature>
<dbReference type="AlphaFoldDB" id="A0A2A9ESQ2"/>
<keyword evidence="4" id="KW-1185">Reference proteome</keyword>
<evidence type="ECO:0000313" key="4">
    <source>
        <dbReference type="Proteomes" id="UP000222106"/>
    </source>
</evidence>
<protein>
    <submittedName>
        <fullName evidence="3">Uncharacterized protein</fullName>
    </submittedName>
</protein>
<reference evidence="3 4" key="1">
    <citation type="submission" date="2017-10" db="EMBL/GenBank/DDBJ databases">
        <title>Sequencing the genomes of 1000 actinobacteria strains.</title>
        <authorList>
            <person name="Klenk H.-P."/>
        </authorList>
    </citation>
    <scope>NUCLEOTIDE SEQUENCE [LARGE SCALE GENOMIC DNA]</scope>
    <source>
        <strain evidence="3 4">DSM 21838</strain>
    </source>
</reference>
<dbReference type="OrthoDB" id="5044126at2"/>
<comment type="caution">
    <text evidence="3">The sequence shown here is derived from an EMBL/GenBank/DDBJ whole genome shotgun (WGS) entry which is preliminary data.</text>
</comment>